<reference evidence="2 3" key="1">
    <citation type="submission" date="2006-04" db="EMBL/GenBank/DDBJ databases">
        <authorList>
            <person name="Nierman W.C."/>
        </authorList>
    </citation>
    <scope>NUCLEOTIDE SEQUENCE [LARGE SCALE GENOMIC DNA]</scope>
    <source>
        <strain evidence="2 3">DW4/3-1</strain>
    </source>
</reference>
<feature type="region of interest" description="Disordered" evidence="1">
    <location>
        <begin position="644"/>
        <end position="696"/>
    </location>
</feature>
<evidence type="ECO:0000313" key="3">
    <source>
        <dbReference type="Proteomes" id="UP000032702"/>
    </source>
</evidence>
<gene>
    <name evidence="2" type="ORF">STIAU_7012</name>
</gene>
<proteinExistence type="predicted"/>
<comment type="caution">
    <text evidence="2">The sequence shown here is derived from an EMBL/GenBank/DDBJ whole genome shotgun (WGS) entry which is preliminary data.</text>
</comment>
<dbReference type="Proteomes" id="UP000032702">
    <property type="component" value="Unassembled WGS sequence"/>
</dbReference>
<organism evidence="2 3">
    <name type="scientific">Stigmatella aurantiaca (strain DW4/3-1)</name>
    <dbReference type="NCBI Taxonomy" id="378806"/>
    <lineage>
        <taxon>Bacteria</taxon>
        <taxon>Pseudomonadati</taxon>
        <taxon>Myxococcota</taxon>
        <taxon>Myxococcia</taxon>
        <taxon>Myxococcales</taxon>
        <taxon>Cystobacterineae</taxon>
        <taxon>Archangiaceae</taxon>
        <taxon>Stigmatella</taxon>
    </lineage>
</organism>
<dbReference type="EMBL" id="AAMD01000157">
    <property type="protein sequence ID" value="EAU63564.1"/>
    <property type="molecule type" value="Genomic_DNA"/>
</dbReference>
<dbReference type="AlphaFoldDB" id="Q08SV7"/>
<evidence type="ECO:0000313" key="2">
    <source>
        <dbReference type="EMBL" id="EAU63564.1"/>
    </source>
</evidence>
<protein>
    <submittedName>
        <fullName evidence="2">Uncharacterized protein</fullName>
    </submittedName>
</protein>
<evidence type="ECO:0000256" key="1">
    <source>
        <dbReference type="SAM" id="MobiDB-lite"/>
    </source>
</evidence>
<sequence>MANLAERFWVPGIQAVGARQGREGGLAIAGGKEADCPEAVRLGVIGIELHRAAGRLHRFGELPRLEERQGEPLVRLGAVGVVPAPPLELLEALVRAAQREQGPAERIPGFAMEAIALHRLREGLEGHVRQPARQQEPALGAGGLIVARILHGLLELGLRLVQRALTPVHPAERHPEVRPGLLHAVDGLLQDLARLIAVALHGVRQGQIADGLERVAVVHPRLLQLGAGALPVLLPDVGRRAHQGHLAAFPVQPREHLFHPVPVQQRAPQPFPGVLAPGLELEGGLIRLLGLLELPRRAARIAEGEVEVERERPLHPLGQQGQRLVVSPQLRQQPALDELLPRAQGIHQILALAERLHVRQRQAQILVERQLALRHADARQGMLRRELPGIRVHVEGLLRVVEVLVVAAQRHQRADALDGLLEALQGLLGLLHFQEQAARERIHLDRTLHAGVEQRAAGGLPPLLIGHQHIRGQAEPLMLGAHPWMLQRRERLLPVLGHGAVVREEKGMRIGRQRPDLAVAVVHLARTVEQRERLFQGGARVEGDDPLGAPQHLRERPASLLRAMGDVDPREHGQHHRADAPRDELHPVAGEERGVRGRLGELLAQFLLVGGGAGRGIHIGGADRAGGRGGPRLRGIRNVLQQRALGGGRGPLPGRRRAPGRVRDTRRGGHRGQLVGGRQISKQSPSRRRGRSLPGVLCGPPCLRRGERRLLLRRRLLFGGKLVLRLRRIKLGRDPL</sequence>
<accession>Q08SV7</accession>
<name>Q08SV7_STIAD</name>